<sequence length="291" mass="31488">MSHRSRFHCGVVVFGTEADMLDRFSRIVAATFEDYGHPVDRNSLQTPRTARILGSHHVVKLSMMQGITPGEHAKRSMCIDAIGGINTGHAQAAKKHWRIQIDMTPMDPVRDDREISEMLLAVMLHRICAVADVRMIEWLDPLTVMNTADFLSAFAAITPEAEHTDDAMARIADPRLAPVPEYGSETPAPVSPEDRLAIVFRSEPLAADASVGKRTGKDAEAGPSDVSRLAVWGMTGMIAFMSAPVAASVAAVNLIRGEDFRLNTHVLALTGLTFMLHSTGALESAVAALPL</sequence>
<evidence type="ECO:0000313" key="2">
    <source>
        <dbReference type="EMBL" id="TMV13291.1"/>
    </source>
</evidence>
<accession>A0ABY2XA94</accession>
<evidence type="ECO:0000256" key="1">
    <source>
        <dbReference type="SAM" id="Phobius"/>
    </source>
</evidence>
<protein>
    <submittedName>
        <fullName evidence="2">Uncharacterized protein</fullName>
    </submittedName>
</protein>
<feature type="transmembrane region" description="Helical" evidence="1">
    <location>
        <begin position="229"/>
        <end position="254"/>
    </location>
</feature>
<feature type="transmembrane region" description="Helical" evidence="1">
    <location>
        <begin position="266"/>
        <end position="289"/>
    </location>
</feature>
<keyword evidence="1" id="KW-1133">Transmembrane helix</keyword>
<dbReference type="Proteomes" id="UP001191082">
    <property type="component" value="Unassembled WGS sequence"/>
</dbReference>
<keyword evidence="1" id="KW-0472">Membrane</keyword>
<reference evidence="2 3" key="1">
    <citation type="submission" date="2019-05" db="EMBL/GenBank/DDBJ databases">
        <title>Marivita sp. nov. isolated from sea sediment.</title>
        <authorList>
            <person name="Kim W."/>
        </authorList>
    </citation>
    <scope>NUCLEOTIDE SEQUENCE [LARGE SCALE GENOMIC DNA]</scope>
    <source>
        <strain evidence="2 3">CAU 1492</strain>
    </source>
</reference>
<comment type="caution">
    <text evidence="2">The sequence shown here is derived from an EMBL/GenBank/DDBJ whole genome shotgun (WGS) entry which is preliminary data.</text>
</comment>
<name>A0ABY2XA94_9RHOB</name>
<dbReference type="RefSeq" id="WP_138863847.1">
    <property type="nucleotide sequence ID" value="NZ_VCPC01000002.1"/>
</dbReference>
<keyword evidence="1" id="KW-0812">Transmembrane</keyword>
<proteinExistence type="predicted"/>
<organism evidence="2 3">
    <name type="scientific">Arenibacterium halophilum</name>
    <dbReference type="NCBI Taxonomy" id="2583821"/>
    <lineage>
        <taxon>Bacteria</taxon>
        <taxon>Pseudomonadati</taxon>
        <taxon>Pseudomonadota</taxon>
        <taxon>Alphaproteobacteria</taxon>
        <taxon>Rhodobacterales</taxon>
        <taxon>Paracoccaceae</taxon>
        <taxon>Arenibacterium</taxon>
    </lineage>
</organism>
<evidence type="ECO:0000313" key="3">
    <source>
        <dbReference type="Proteomes" id="UP001191082"/>
    </source>
</evidence>
<dbReference type="EMBL" id="VCPC01000002">
    <property type="protein sequence ID" value="TMV13291.1"/>
    <property type="molecule type" value="Genomic_DNA"/>
</dbReference>
<gene>
    <name evidence="2" type="ORF">FGK64_11090</name>
</gene>
<keyword evidence="3" id="KW-1185">Reference proteome</keyword>